<dbReference type="AlphaFoldDB" id="A0A1H2Q9N8"/>
<dbReference type="PANTHER" id="PTHR42681:SF1">
    <property type="entry name" value="MALONYL-COA-ACYL CARRIER PROTEIN TRANSACYLASE, MITOCHONDRIAL"/>
    <property type="match status" value="1"/>
</dbReference>
<dbReference type="RefSeq" id="WP_091610270.1">
    <property type="nucleotide sequence ID" value="NZ_FNNC01000001.1"/>
</dbReference>
<comment type="similarity">
    <text evidence="4">Belongs to the fabD family.</text>
</comment>
<dbReference type="InterPro" id="IPR024925">
    <property type="entry name" value="Malonyl_CoA-ACP_transAc"/>
</dbReference>
<dbReference type="InterPro" id="IPR050858">
    <property type="entry name" value="Mal-CoA-ACP_Trans/PKS_FabD"/>
</dbReference>
<dbReference type="EC" id="2.3.1.39" evidence="4"/>
<keyword evidence="2 4" id="KW-0012">Acyltransferase</keyword>
<feature type="active site" evidence="5">
    <location>
        <position position="201"/>
    </location>
</feature>
<dbReference type="InterPro" id="IPR014043">
    <property type="entry name" value="Acyl_transferase_dom"/>
</dbReference>
<dbReference type="SMART" id="SM00827">
    <property type="entry name" value="PKS_AT"/>
    <property type="match status" value="1"/>
</dbReference>
<comment type="catalytic activity">
    <reaction evidence="3 4">
        <text>holo-[ACP] + malonyl-CoA = malonyl-[ACP] + CoA</text>
        <dbReference type="Rhea" id="RHEA:41792"/>
        <dbReference type="Rhea" id="RHEA-COMP:9623"/>
        <dbReference type="Rhea" id="RHEA-COMP:9685"/>
        <dbReference type="ChEBI" id="CHEBI:57287"/>
        <dbReference type="ChEBI" id="CHEBI:57384"/>
        <dbReference type="ChEBI" id="CHEBI:64479"/>
        <dbReference type="ChEBI" id="CHEBI:78449"/>
        <dbReference type="EC" id="2.3.1.39"/>
    </reaction>
</comment>
<protein>
    <recommendedName>
        <fullName evidence="4">Malonyl CoA-acyl carrier protein transacylase</fullName>
        <ecNumber evidence="4">2.3.1.39</ecNumber>
    </recommendedName>
</protein>
<dbReference type="OrthoDB" id="9805460at2"/>
<accession>A0A1H2Q9N8</accession>
<evidence type="ECO:0000256" key="5">
    <source>
        <dbReference type="PIRSR" id="PIRSR000446-1"/>
    </source>
</evidence>
<keyword evidence="1 4" id="KW-0808">Transferase</keyword>
<dbReference type="InterPro" id="IPR016035">
    <property type="entry name" value="Acyl_Trfase/lysoPLipase"/>
</dbReference>
<dbReference type="STRING" id="1122204.SAMN05421781_0221"/>
<dbReference type="SUPFAM" id="SSF52151">
    <property type="entry name" value="FabD/lysophospholipase-like"/>
    <property type="match status" value="1"/>
</dbReference>
<dbReference type="Proteomes" id="UP000199488">
    <property type="component" value="Unassembled WGS sequence"/>
</dbReference>
<dbReference type="InterPro" id="IPR016036">
    <property type="entry name" value="Malonyl_transacylase_ACP-bd"/>
</dbReference>
<dbReference type="GO" id="GO:0004314">
    <property type="term" value="F:[acyl-carrier-protein] S-malonyltransferase activity"/>
    <property type="evidence" value="ECO:0007669"/>
    <property type="project" value="UniProtKB-EC"/>
</dbReference>
<dbReference type="Pfam" id="PF00698">
    <property type="entry name" value="Acyl_transf_1"/>
    <property type="match status" value="1"/>
</dbReference>
<dbReference type="NCBIfam" id="TIGR00128">
    <property type="entry name" value="fabD"/>
    <property type="match status" value="1"/>
</dbReference>
<dbReference type="EMBL" id="FNNC01000001">
    <property type="protein sequence ID" value="SDW03876.1"/>
    <property type="molecule type" value="Genomic_DNA"/>
</dbReference>
<dbReference type="PANTHER" id="PTHR42681">
    <property type="entry name" value="MALONYL-COA-ACYL CARRIER PROTEIN TRANSACYLASE, MITOCHONDRIAL"/>
    <property type="match status" value="1"/>
</dbReference>
<dbReference type="Gene3D" id="3.30.70.250">
    <property type="entry name" value="Malonyl-CoA ACP transacylase, ACP-binding"/>
    <property type="match status" value="1"/>
</dbReference>
<evidence type="ECO:0000313" key="8">
    <source>
        <dbReference type="Proteomes" id="UP000199488"/>
    </source>
</evidence>
<dbReference type="PIRSF" id="PIRSF000446">
    <property type="entry name" value="Mct"/>
    <property type="match status" value="1"/>
</dbReference>
<feature type="active site" evidence="5">
    <location>
        <position position="91"/>
    </location>
</feature>
<proteinExistence type="inferred from homology"/>
<reference evidence="7 8" key="1">
    <citation type="submission" date="2016-10" db="EMBL/GenBank/DDBJ databases">
        <authorList>
            <person name="de Groot N.N."/>
        </authorList>
    </citation>
    <scope>NUCLEOTIDE SEQUENCE [LARGE SCALE GENOMIC DNA]</scope>
    <source>
        <strain evidence="7 8">DSM 23126</strain>
    </source>
</reference>
<evidence type="ECO:0000256" key="4">
    <source>
        <dbReference type="PIRNR" id="PIRNR000446"/>
    </source>
</evidence>
<evidence type="ECO:0000256" key="2">
    <source>
        <dbReference type="ARBA" id="ARBA00023315"/>
    </source>
</evidence>
<sequence length="315" mass="34073">MGKTAFIFPGQGSQFVGMGKELYDNAPTARTVFQEADEALGYSLTDIMFNGPEETLTQTEYTQPALLTMSSALHALVEKRGVQADYTAGHSLGEYSALVANGALKFADAAAVVAKRGKWMAEADPDGKGTMAAVMGMEREDLQELADEATEAADKVQLANLNAPGQIVISGSREGVRYVEEQAPDRGAKKVVPLQVSGPFHSSFMKPAEEKLAEALQNVEIRGPRRPLIANVDAKETSDPSAIRQHLIAQVTSPVHWEDSVRRLIELGVTEFVEIGPGNVLSGTIRRIQRRGLDVHAVQDEASLDKWLEKRSASS</sequence>
<keyword evidence="8" id="KW-1185">Reference proteome</keyword>
<dbReference type="InterPro" id="IPR004410">
    <property type="entry name" value="Malonyl_CoA-ACP_transAc_FabD"/>
</dbReference>
<dbReference type="InterPro" id="IPR001227">
    <property type="entry name" value="Ac_transferase_dom_sf"/>
</dbReference>
<organism evidence="7 8">
    <name type="scientific">Marinococcus luteus</name>
    <dbReference type="NCBI Taxonomy" id="1122204"/>
    <lineage>
        <taxon>Bacteria</taxon>
        <taxon>Bacillati</taxon>
        <taxon>Bacillota</taxon>
        <taxon>Bacilli</taxon>
        <taxon>Bacillales</taxon>
        <taxon>Bacillaceae</taxon>
        <taxon>Marinococcus</taxon>
    </lineage>
</organism>
<name>A0A1H2Q9N8_9BACI</name>
<gene>
    <name evidence="7" type="ORF">SAMN05421781_0221</name>
</gene>
<dbReference type="FunFam" id="3.30.70.250:FF:000001">
    <property type="entry name" value="Malonyl CoA-acyl carrier protein transacylase"/>
    <property type="match status" value="1"/>
</dbReference>
<dbReference type="Gene3D" id="3.40.366.10">
    <property type="entry name" value="Malonyl-Coenzyme A Acyl Carrier Protein, domain 2"/>
    <property type="match status" value="1"/>
</dbReference>
<dbReference type="GO" id="GO:0006633">
    <property type="term" value="P:fatty acid biosynthetic process"/>
    <property type="evidence" value="ECO:0007669"/>
    <property type="project" value="TreeGrafter"/>
</dbReference>
<feature type="domain" description="Malonyl-CoA:ACP transacylase (MAT)" evidence="6">
    <location>
        <begin position="7"/>
        <end position="303"/>
    </location>
</feature>
<evidence type="ECO:0000313" key="7">
    <source>
        <dbReference type="EMBL" id="SDW03876.1"/>
    </source>
</evidence>
<dbReference type="SUPFAM" id="SSF55048">
    <property type="entry name" value="Probable ACP-binding domain of malonyl-CoA ACP transacylase"/>
    <property type="match status" value="1"/>
</dbReference>
<evidence type="ECO:0000256" key="3">
    <source>
        <dbReference type="ARBA" id="ARBA00048462"/>
    </source>
</evidence>
<evidence type="ECO:0000259" key="6">
    <source>
        <dbReference type="SMART" id="SM00827"/>
    </source>
</evidence>
<dbReference type="GO" id="GO:0005829">
    <property type="term" value="C:cytosol"/>
    <property type="evidence" value="ECO:0007669"/>
    <property type="project" value="TreeGrafter"/>
</dbReference>
<evidence type="ECO:0000256" key="1">
    <source>
        <dbReference type="ARBA" id="ARBA00022679"/>
    </source>
</evidence>